<dbReference type="WBParaSite" id="nRc.2.0.1.t01520-RA">
    <property type="protein sequence ID" value="nRc.2.0.1.t01520-RA"/>
    <property type="gene ID" value="nRc.2.0.1.g01520"/>
</dbReference>
<accession>A0A915HIV6</accession>
<feature type="coiled-coil region" evidence="1">
    <location>
        <begin position="26"/>
        <end position="53"/>
    </location>
</feature>
<protein>
    <submittedName>
        <fullName evidence="3">Uncharacterized protein</fullName>
    </submittedName>
</protein>
<dbReference type="Proteomes" id="UP000887565">
    <property type="component" value="Unplaced"/>
</dbReference>
<keyword evidence="2" id="KW-1185">Reference proteome</keyword>
<evidence type="ECO:0000313" key="3">
    <source>
        <dbReference type="WBParaSite" id="nRc.2.0.1.t01520-RA"/>
    </source>
</evidence>
<evidence type="ECO:0000313" key="2">
    <source>
        <dbReference type="Proteomes" id="UP000887565"/>
    </source>
</evidence>
<evidence type="ECO:0000256" key="1">
    <source>
        <dbReference type="SAM" id="Coils"/>
    </source>
</evidence>
<reference evidence="3" key="1">
    <citation type="submission" date="2022-11" db="UniProtKB">
        <authorList>
            <consortium name="WormBaseParasite"/>
        </authorList>
    </citation>
    <scope>IDENTIFICATION</scope>
</reference>
<name>A0A915HIV6_ROMCU</name>
<dbReference type="AlphaFoldDB" id="A0A915HIV6"/>
<keyword evidence="1" id="KW-0175">Coiled coil</keyword>
<sequence length="67" mass="7843">MANQELVTQLHELKTRVEALFDIITNAATEDKKREAQSHYQEQERQIMDLLEILSSDSENDDNNIHM</sequence>
<organism evidence="2 3">
    <name type="scientific">Romanomermis culicivorax</name>
    <name type="common">Nematode worm</name>
    <dbReference type="NCBI Taxonomy" id="13658"/>
    <lineage>
        <taxon>Eukaryota</taxon>
        <taxon>Metazoa</taxon>
        <taxon>Ecdysozoa</taxon>
        <taxon>Nematoda</taxon>
        <taxon>Enoplea</taxon>
        <taxon>Dorylaimia</taxon>
        <taxon>Mermithida</taxon>
        <taxon>Mermithoidea</taxon>
        <taxon>Mermithidae</taxon>
        <taxon>Romanomermis</taxon>
    </lineage>
</organism>
<proteinExistence type="predicted"/>